<feature type="active site" description="Proton donor" evidence="1">
    <location>
        <position position="194"/>
    </location>
</feature>
<dbReference type="Proteomes" id="UP000516444">
    <property type="component" value="Chromosome"/>
</dbReference>
<evidence type="ECO:0000313" key="2">
    <source>
        <dbReference type="EMBL" id="BCL26111.1"/>
    </source>
</evidence>
<dbReference type="PANTHER" id="PTHR40267">
    <property type="entry name" value="BLR3294 PROTEIN"/>
    <property type="match status" value="1"/>
</dbReference>
<keyword evidence="1 2" id="KW-0413">Isomerase</keyword>
<feature type="active site" description="Nucleophile" evidence="1">
    <location>
        <position position="76"/>
    </location>
</feature>
<feature type="binding site" evidence="1">
    <location>
        <position position="14"/>
    </location>
    <ligand>
        <name>substrate</name>
    </ligand>
</feature>
<feature type="modified residue" description="S-(2-succinyl)cysteine" evidence="1">
    <location>
        <position position="76"/>
    </location>
</feature>
<comment type="catalytic activity">
    <reaction evidence="1">
        <text>maleate = fumarate</text>
        <dbReference type="Rhea" id="RHEA:13169"/>
        <dbReference type="ChEBI" id="CHEBI:29806"/>
        <dbReference type="ChEBI" id="CHEBI:30780"/>
        <dbReference type="EC" id="5.2.1.1"/>
    </reaction>
</comment>
<feature type="binding site" evidence="1">
    <location>
        <begin position="195"/>
        <end position="196"/>
    </location>
    <ligand>
        <name>substrate</name>
    </ligand>
</feature>
<protein>
    <recommendedName>
        <fullName evidence="1">Maleate isomerase</fullName>
        <ecNumber evidence="1">5.2.1.1</ecNumber>
    </recommendedName>
    <alternativeName>
        <fullName evidence="1">Maleate cis-trans isomerase</fullName>
    </alternativeName>
</protein>
<name>A0A7G1NUH6_9ACTN</name>
<keyword evidence="3" id="KW-1185">Reference proteome</keyword>
<dbReference type="PANTHER" id="PTHR40267:SF1">
    <property type="entry name" value="BLR3294 PROTEIN"/>
    <property type="match status" value="1"/>
</dbReference>
<accession>A0A7G1NUH6</accession>
<feature type="binding site" evidence="1">
    <location>
        <position position="163"/>
    </location>
    <ligand>
        <name>substrate</name>
    </ligand>
</feature>
<comment type="similarity">
    <text evidence="1">Belongs to the maleate isomerase family.</text>
</comment>
<dbReference type="KEGG" id="sgm:GCM10017557_09700"/>
<dbReference type="InterPro" id="IPR028615">
    <property type="entry name" value="Maleate_isomerase"/>
</dbReference>
<organism evidence="2 3">
    <name type="scientific">Streptomyces aurantiacus</name>
    <dbReference type="NCBI Taxonomy" id="47760"/>
    <lineage>
        <taxon>Bacteria</taxon>
        <taxon>Bacillati</taxon>
        <taxon>Actinomycetota</taxon>
        <taxon>Actinomycetes</taxon>
        <taxon>Kitasatosporales</taxon>
        <taxon>Streptomycetaceae</taxon>
        <taxon>Streptomyces</taxon>
        <taxon>Streptomyces aurantiacus group</taxon>
    </lineage>
</organism>
<dbReference type="AlphaFoldDB" id="A0A7G1NUH6"/>
<reference evidence="2 3" key="1">
    <citation type="journal article" date="2014" name="Int. J. Syst. Evol. Microbiol.">
        <title>Complete genome sequence of Corynebacterium casei LMG S-19264T (=DSM 44701T), isolated from a smear-ripened cheese.</title>
        <authorList>
            <consortium name="US DOE Joint Genome Institute (JGI-PGF)"/>
            <person name="Walter F."/>
            <person name="Albersmeier A."/>
            <person name="Kalinowski J."/>
            <person name="Ruckert C."/>
        </authorList>
    </citation>
    <scope>NUCLEOTIDE SEQUENCE [LARGE SCALE GENOMIC DNA]</scope>
    <source>
        <strain evidence="2 3">JCM 4677</strain>
    </source>
</reference>
<dbReference type="InterPro" id="IPR053714">
    <property type="entry name" value="Iso_Racemase_Enz_sf"/>
</dbReference>
<comment type="function">
    <text evidence="1">Catalyzes cis-trans isomerization of the C2-C3 double bond in maleate to yield fumarate.</text>
</comment>
<dbReference type="PIRSF" id="PIRSF015736">
    <property type="entry name" value="MI"/>
    <property type="match status" value="1"/>
</dbReference>
<comment type="subunit">
    <text evidence="1">Homodimer.</text>
</comment>
<dbReference type="InterPro" id="IPR026286">
    <property type="entry name" value="MaiA/AMDase"/>
</dbReference>
<sequence>MKHVRVGLVVPSSNVTVETELPAILSRHPGASFSFHSSRMRMAKVSPEGLAAMNAQRERCVIELGDASPDLILYACLVAIMAGGPDEHRRVEGLVAEQLATGGSEALVRSSAGALVEGLHALGARRIGLVMPYMRPLAEQVVAYLTAEGFQIADWRALEVEDNREVGCIPGDRVMAAARSLDLAGVDAVVISACVQMPSLALVEAAEQELGVPVISAATSGAYSVLKACGLPLTVPGAGSLLRSDAYAYADADAAVAVAPST</sequence>
<feature type="binding site" evidence="1">
    <location>
        <position position="133"/>
    </location>
    <ligand>
        <name>substrate</name>
    </ligand>
</feature>
<evidence type="ECO:0000313" key="3">
    <source>
        <dbReference type="Proteomes" id="UP000516444"/>
    </source>
</evidence>
<comment type="miscellaneous">
    <text evidence="1">Reaction is initiated by nucleophilic attack of cysteine at the double bond, yielding a covalent succinylcysteine-like intermediate.</text>
</comment>
<dbReference type="RefSeq" id="WP_190849482.1">
    <property type="nucleotide sequence ID" value="NZ_AP023440.1"/>
</dbReference>
<dbReference type="HAMAP" id="MF_00943">
    <property type="entry name" value="Maleate_isomerase"/>
    <property type="match status" value="1"/>
</dbReference>
<dbReference type="EC" id="5.2.1.1" evidence="1"/>
<feature type="binding site" evidence="1">
    <location>
        <begin position="76"/>
        <end position="78"/>
    </location>
    <ligand>
        <name>substrate</name>
    </ligand>
</feature>
<dbReference type="GO" id="GO:0050076">
    <property type="term" value="F:maleate isomerase activity"/>
    <property type="evidence" value="ECO:0007669"/>
    <property type="project" value="UniProtKB-UniRule"/>
</dbReference>
<proteinExistence type="inferred from homology"/>
<gene>
    <name evidence="1 2" type="primary">maiA</name>
    <name evidence="2" type="ORF">GCM10017557_09700</name>
</gene>
<dbReference type="Pfam" id="PF17645">
    <property type="entry name" value="Amdase"/>
    <property type="match status" value="1"/>
</dbReference>
<dbReference type="Gene3D" id="3.40.50.12500">
    <property type="match status" value="1"/>
</dbReference>
<dbReference type="EMBL" id="AP023440">
    <property type="protein sequence ID" value="BCL26111.1"/>
    <property type="molecule type" value="Genomic_DNA"/>
</dbReference>
<evidence type="ECO:0000256" key="1">
    <source>
        <dbReference type="HAMAP-Rule" id="MF_00943"/>
    </source>
</evidence>